<evidence type="ECO:0000256" key="1">
    <source>
        <dbReference type="SAM" id="MobiDB-lite"/>
    </source>
</evidence>
<dbReference type="AlphaFoldDB" id="M4YZY1"/>
<dbReference type="RefSeq" id="WP_015663295.1">
    <property type="nucleotide sequence ID" value="NC_020453.1"/>
</dbReference>
<dbReference type="GeneID" id="301814155"/>
<protein>
    <submittedName>
        <fullName evidence="2">Uncharacterized protein</fullName>
    </submittedName>
</protein>
<sequence>MAILQTNQGFGDPKEAVDLQRPQAVAKVGDKSKQQPDPLSADTRTAPAFGVAGCACPRCWISEIVD</sequence>
<gene>
    <name evidence="2" type="ORF">S58_01330</name>
</gene>
<dbReference type="HOGENOM" id="CLU_2822610_0_0_5"/>
<organism evidence="2 3">
    <name type="scientific">Bradyrhizobium oligotrophicum S58</name>
    <dbReference type="NCBI Taxonomy" id="1245469"/>
    <lineage>
        <taxon>Bacteria</taxon>
        <taxon>Pseudomonadati</taxon>
        <taxon>Pseudomonadota</taxon>
        <taxon>Alphaproteobacteria</taxon>
        <taxon>Hyphomicrobiales</taxon>
        <taxon>Nitrobacteraceae</taxon>
        <taxon>Bradyrhizobium</taxon>
    </lineage>
</organism>
<name>M4YZY1_9BRAD</name>
<dbReference type="KEGG" id="aol:S58_01330"/>
<dbReference type="STRING" id="1245469.S58_01330"/>
<keyword evidence="3" id="KW-1185">Reference proteome</keyword>
<dbReference type="PATRIC" id="fig|1245469.3.peg.138"/>
<feature type="region of interest" description="Disordered" evidence="1">
    <location>
        <begin position="1"/>
        <end position="44"/>
    </location>
</feature>
<evidence type="ECO:0000313" key="2">
    <source>
        <dbReference type="EMBL" id="BAM86153.1"/>
    </source>
</evidence>
<dbReference type="Proteomes" id="UP000011841">
    <property type="component" value="Chromosome"/>
</dbReference>
<dbReference type="EMBL" id="AP012603">
    <property type="protein sequence ID" value="BAM86153.1"/>
    <property type="molecule type" value="Genomic_DNA"/>
</dbReference>
<proteinExistence type="predicted"/>
<accession>M4YZY1</accession>
<evidence type="ECO:0000313" key="3">
    <source>
        <dbReference type="Proteomes" id="UP000011841"/>
    </source>
</evidence>
<reference evidence="2 3" key="1">
    <citation type="journal article" date="2013" name="Appl. Environ. Microbiol.">
        <title>Genome analysis suggests that the soil oligotrophic bacterium Agromonas oligotrophica (Bradyrhizobium oligotrophicum) is a nitrogen-fixing symbiont of Aeschynomene indica.</title>
        <authorList>
            <person name="Okubo T."/>
            <person name="Fukushima S."/>
            <person name="Itakura M."/>
            <person name="Oshima K."/>
            <person name="Longtonglang A."/>
            <person name="Teaumroong N."/>
            <person name="Mitsui H."/>
            <person name="Hattori M."/>
            <person name="Hattori R."/>
            <person name="Hattori T."/>
            <person name="Minamisawa K."/>
        </authorList>
    </citation>
    <scope>NUCLEOTIDE SEQUENCE [LARGE SCALE GENOMIC DNA]</scope>
    <source>
        <strain evidence="2 3">S58</strain>
    </source>
</reference>